<comment type="caution">
    <text evidence="2">The sequence shown here is derived from an EMBL/GenBank/DDBJ whole genome shotgun (WGS) entry which is preliminary data.</text>
</comment>
<dbReference type="GO" id="GO:1990112">
    <property type="term" value="C:RQC complex"/>
    <property type="evidence" value="ECO:0007669"/>
    <property type="project" value="TreeGrafter"/>
</dbReference>
<dbReference type="EMBL" id="JAEPRC010000914">
    <property type="protein sequence ID" value="KAG2190726.1"/>
    <property type="molecule type" value="Genomic_DNA"/>
</dbReference>
<evidence type="ECO:0000256" key="1">
    <source>
        <dbReference type="SAM" id="MobiDB-lite"/>
    </source>
</evidence>
<feature type="compositionally biased region" description="Acidic residues" evidence="1">
    <location>
        <begin position="53"/>
        <end position="70"/>
    </location>
</feature>
<evidence type="ECO:0000313" key="2">
    <source>
        <dbReference type="EMBL" id="KAG2190726.1"/>
    </source>
</evidence>
<name>A0A8H7QFX1_9FUNG</name>
<feature type="compositionally biased region" description="Basic and acidic residues" evidence="1">
    <location>
        <begin position="71"/>
        <end position="80"/>
    </location>
</feature>
<proteinExistence type="predicted"/>
<dbReference type="GO" id="GO:0072344">
    <property type="term" value="P:rescue of stalled ribosome"/>
    <property type="evidence" value="ECO:0007669"/>
    <property type="project" value="TreeGrafter"/>
</dbReference>
<feature type="compositionally biased region" description="Acidic residues" evidence="1">
    <location>
        <begin position="25"/>
        <end position="37"/>
    </location>
</feature>
<dbReference type="Proteomes" id="UP000650833">
    <property type="component" value="Unassembled WGS sequence"/>
</dbReference>
<accession>A0A8H7QFX1</accession>
<evidence type="ECO:0008006" key="4">
    <source>
        <dbReference type="Google" id="ProtNLM"/>
    </source>
</evidence>
<gene>
    <name evidence="2" type="ORF">INT46_008390</name>
</gene>
<dbReference type="AlphaFoldDB" id="A0A8H7QFX1"/>
<feature type="compositionally biased region" description="Basic and acidic residues" evidence="1">
    <location>
        <begin position="9"/>
        <end position="24"/>
    </location>
</feature>
<evidence type="ECO:0000313" key="3">
    <source>
        <dbReference type="Proteomes" id="UP000650833"/>
    </source>
</evidence>
<keyword evidence="3" id="KW-1185">Reference proteome</keyword>
<dbReference type="InterPro" id="IPR006994">
    <property type="entry name" value="TCF25/Rqc1"/>
</dbReference>
<feature type="region of interest" description="Disordered" evidence="1">
    <location>
        <begin position="1"/>
        <end position="114"/>
    </location>
</feature>
<dbReference type="GO" id="GO:1990116">
    <property type="term" value="P:ribosome-associated ubiquitin-dependent protein catabolic process"/>
    <property type="evidence" value="ECO:0007669"/>
    <property type="project" value="TreeGrafter"/>
</dbReference>
<protein>
    <recommendedName>
        <fullName evidence="4">Transcription factor 25</fullName>
    </recommendedName>
</protein>
<dbReference type="Pfam" id="PF04910">
    <property type="entry name" value="Tcf25"/>
    <property type="match status" value="1"/>
</dbReference>
<dbReference type="PANTHER" id="PTHR22684">
    <property type="entry name" value="NULP1-RELATED"/>
    <property type="match status" value="1"/>
</dbReference>
<sequence length="709" mass="81824">MSSRALRRLQKEQIPDIISKKDKESDEEIVESEEEDNVQNKTIKQINPFDLLNGDDDDVLEEEEEEEEEKEEIKEPEPIIEKSFNNTKKSKKKNKKKNGKNANNTTNTDDMSMKELDRVLKQLGKTSSKETKDTQHLNTEERRQLLSVNYRNLDAQAEMKRLFGSHVVNSENRSSQGRVLKKSKFTSPKSDWPPYKRHGLSMEIVETKDGISYYAFRHSEQYQDVQMEFLSAIATHNPEALLFLTRRHPYHVDSLLQLSEIAKHSGDWTAAGDFIERALYACERALHPQFSLGTGTARLSYKRSENRSFFLAVFRHIQFLTRRGCWKTAFEFNKLLFSLDPVSDPLGALLSLDYHALSAKDYDYVVKMQSQWKTDGQLYPIDLANMPNFAYSSAYAKFKMSEKSKNSEDVVQGSKMMKEAIQKYPLVYCRLLEKLGEHEVDEIVQLTQYIPNEYMDIMQLSYIERTFEMWKEPEVLEWLKGVGSSTLPVVVDQPQKVQQKLLCSEKENVPLSVCRYIVLIDIQKLLSYLPSSITSSSYQMYDPLPPSDSETMYDINERMRSRPSYQGGIPTDPRGLMNTLRNMLGGNQLPAGDQNQVRQLMNELERLRRENANQAPGAFPDDGEEIETDEAYPDLVQELQDAAAVEDEDEHDQNDQDDDELRYVEHEMLNNAGMTADEMMEIMNAIGDEDLEVQRALAEAFERNNNNNN</sequence>
<dbReference type="OrthoDB" id="205993at2759"/>
<organism evidence="2 3">
    <name type="scientific">Mucor plumbeus</name>
    <dbReference type="NCBI Taxonomy" id="97098"/>
    <lineage>
        <taxon>Eukaryota</taxon>
        <taxon>Fungi</taxon>
        <taxon>Fungi incertae sedis</taxon>
        <taxon>Mucoromycota</taxon>
        <taxon>Mucoromycotina</taxon>
        <taxon>Mucoromycetes</taxon>
        <taxon>Mucorales</taxon>
        <taxon>Mucorineae</taxon>
        <taxon>Mucoraceae</taxon>
        <taxon>Mucor</taxon>
    </lineage>
</organism>
<feature type="compositionally biased region" description="Basic residues" evidence="1">
    <location>
        <begin position="88"/>
        <end position="99"/>
    </location>
</feature>
<reference evidence="2" key="1">
    <citation type="submission" date="2020-12" db="EMBL/GenBank/DDBJ databases">
        <title>Metabolic potential, ecology and presence of endohyphal bacteria is reflected in genomic diversity of Mucoromycotina.</title>
        <authorList>
            <person name="Muszewska A."/>
            <person name="Okrasinska A."/>
            <person name="Steczkiewicz K."/>
            <person name="Drgas O."/>
            <person name="Orlowska M."/>
            <person name="Perlinska-Lenart U."/>
            <person name="Aleksandrzak-Piekarczyk T."/>
            <person name="Szatraj K."/>
            <person name="Zielenkiewicz U."/>
            <person name="Pilsyk S."/>
            <person name="Malc E."/>
            <person name="Mieczkowski P."/>
            <person name="Kruszewska J.S."/>
            <person name="Biernat P."/>
            <person name="Pawlowska J."/>
        </authorList>
    </citation>
    <scope>NUCLEOTIDE SEQUENCE</scope>
    <source>
        <strain evidence="2">CBS 226.32</strain>
    </source>
</reference>
<dbReference type="PANTHER" id="PTHR22684:SF0">
    <property type="entry name" value="RIBOSOME QUALITY CONTROL COMPLEX SUBUNIT TCF25"/>
    <property type="match status" value="1"/>
</dbReference>